<comment type="subcellular location">
    <subcellularLocation>
        <location evidence="3">Cytoplasm</location>
    </subcellularLocation>
</comment>
<dbReference type="RefSeq" id="WP_306727609.1">
    <property type="nucleotide sequence ID" value="NZ_JAVDDT010000002.1"/>
</dbReference>
<reference evidence="7 8" key="1">
    <citation type="submission" date="2023-08" db="EMBL/GenBank/DDBJ databases">
        <title>Whole-genome sequencing of halo(alkali)philic microorganisms from hypersaline lakes.</title>
        <authorList>
            <person name="Sorokin D.Y."/>
            <person name="Abbas B."/>
            <person name="Merkel A.Y."/>
        </authorList>
    </citation>
    <scope>NUCLEOTIDE SEQUENCE [LARGE SCALE GENOMIC DNA]</scope>
    <source>
        <strain evidence="7 8">AB-CW4</strain>
    </source>
</reference>
<dbReference type="NCBIfam" id="NF010737">
    <property type="entry name" value="PRK14139.1"/>
    <property type="match status" value="1"/>
</dbReference>
<evidence type="ECO:0000256" key="3">
    <source>
        <dbReference type="HAMAP-Rule" id="MF_01151"/>
    </source>
</evidence>
<dbReference type="Gene3D" id="3.90.20.20">
    <property type="match status" value="1"/>
</dbReference>
<feature type="region of interest" description="Disordered" evidence="6">
    <location>
        <begin position="1"/>
        <end position="38"/>
    </location>
</feature>
<feature type="compositionally biased region" description="Acidic residues" evidence="6">
    <location>
        <begin position="11"/>
        <end position="30"/>
    </location>
</feature>
<dbReference type="HAMAP" id="MF_01151">
    <property type="entry name" value="GrpE"/>
    <property type="match status" value="1"/>
</dbReference>
<evidence type="ECO:0000313" key="7">
    <source>
        <dbReference type="EMBL" id="MDQ2069115.1"/>
    </source>
</evidence>
<dbReference type="NCBIfam" id="NF010738">
    <property type="entry name" value="PRK14140.1"/>
    <property type="match status" value="1"/>
</dbReference>
<comment type="subunit">
    <text evidence="3">Homodimer.</text>
</comment>
<dbReference type="PANTHER" id="PTHR21237">
    <property type="entry name" value="GRPE PROTEIN"/>
    <property type="match status" value="1"/>
</dbReference>
<protein>
    <recommendedName>
        <fullName evidence="3 4">Protein GrpE</fullName>
    </recommendedName>
    <alternativeName>
        <fullName evidence="3">HSP-70 cofactor</fullName>
    </alternativeName>
</protein>
<dbReference type="InterPro" id="IPR013805">
    <property type="entry name" value="GrpE_CC"/>
</dbReference>
<evidence type="ECO:0000256" key="6">
    <source>
        <dbReference type="SAM" id="MobiDB-lite"/>
    </source>
</evidence>
<proteinExistence type="inferred from homology"/>
<dbReference type="PANTHER" id="PTHR21237:SF23">
    <property type="entry name" value="GRPE PROTEIN HOMOLOG, MITOCHONDRIAL"/>
    <property type="match status" value="1"/>
</dbReference>
<dbReference type="SUPFAM" id="SSF58014">
    <property type="entry name" value="Coiled-coil domain of nucleotide exchange factor GrpE"/>
    <property type="match status" value="1"/>
</dbReference>
<evidence type="ECO:0000256" key="5">
    <source>
        <dbReference type="RuleBase" id="RU004478"/>
    </source>
</evidence>
<dbReference type="Pfam" id="PF01025">
    <property type="entry name" value="GrpE"/>
    <property type="match status" value="1"/>
</dbReference>
<name>A0ABU0W6M5_9GAMM</name>
<dbReference type="EMBL" id="JAVDDT010000002">
    <property type="protein sequence ID" value="MDQ2069115.1"/>
    <property type="molecule type" value="Genomic_DNA"/>
</dbReference>
<keyword evidence="3 4" id="KW-0346">Stress response</keyword>
<evidence type="ECO:0000256" key="1">
    <source>
        <dbReference type="ARBA" id="ARBA00009054"/>
    </source>
</evidence>
<dbReference type="NCBIfam" id="NF010748">
    <property type="entry name" value="PRK14150.1"/>
    <property type="match status" value="1"/>
</dbReference>
<keyword evidence="8" id="KW-1185">Reference proteome</keyword>
<dbReference type="InterPro" id="IPR009012">
    <property type="entry name" value="GrpE_head"/>
</dbReference>
<accession>A0ABU0W6M5</accession>
<evidence type="ECO:0000313" key="8">
    <source>
        <dbReference type="Proteomes" id="UP001239019"/>
    </source>
</evidence>
<comment type="function">
    <text evidence="3 4">Participates actively in the response to hyperosmotic and heat shock by preventing the aggregation of stress-denatured proteins, in association with DnaK and GrpE. It is the nucleotide exchange factor for DnaK and may function as a thermosensor. Unfolded proteins bind initially to DnaJ; upon interaction with the DnaJ-bound protein, DnaK hydrolyzes its bound ATP, resulting in the formation of a stable complex. GrpE releases ADP from DnaK; ATP binding to DnaK triggers the release of the substrate protein, thus completing the reaction cycle. Several rounds of ATP-dependent interactions between DnaJ, DnaK and GrpE are required for fully efficient folding.</text>
</comment>
<dbReference type="Proteomes" id="UP001239019">
    <property type="component" value="Unassembled WGS sequence"/>
</dbReference>
<comment type="similarity">
    <text evidence="1 3 5">Belongs to the GrpE family.</text>
</comment>
<keyword evidence="3" id="KW-0963">Cytoplasm</keyword>
<keyword evidence="2 3" id="KW-0143">Chaperone</keyword>
<evidence type="ECO:0000256" key="4">
    <source>
        <dbReference type="RuleBase" id="RU000639"/>
    </source>
</evidence>
<gene>
    <name evidence="3 7" type="primary">grpE</name>
    <name evidence="7" type="ORF">RBH19_04440</name>
</gene>
<organism evidence="7 8">
    <name type="scientific">Natronospira bacteriovora</name>
    <dbReference type="NCBI Taxonomy" id="3069753"/>
    <lineage>
        <taxon>Bacteria</taxon>
        <taxon>Pseudomonadati</taxon>
        <taxon>Pseudomonadota</taxon>
        <taxon>Gammaproteobacteria</taxon>
        <taxon>Natronospirales</taxon>
        <taxon>Natronospiraceae</taxon>
        <taxon>Natronospira</taxon>
    </lineage>
</organism>
<dbReference type="PROSITE" id="PS01071">
    <property type="entry name" value="GRPE"/>
    <property type="match status" value="1"/>
</dbReference>
<dbReference type="CDD" id="cd00446">
    <property type="entry name" value="GrpE"/>
    <property type="match status" value="1"/>
</dbReference>
<dbReference type="InterPro" id="IPR000740">
    <property type="entry name" value="GrpE"/>
</dbReference>
<comment type="caution">
    <text evidence="7">The sequence shown here is derived from an EMBL/GenBank/DDBJ whole genome shotgun (WGS) entry which is preliminary data.</text>
</comment>
<dbReference type="Gene3D" id="2.30.22.10">
    <property type="entry name" value="Head domain of nucleotide exchange factor GrpE"/>
    <property type="match status" value="1"/>
</dbReference>
<dbReference type="SUPFAM" id="SSF51064">
    <property type="entry name" value="Head domain of nucleotide exchange factor GrpE"/>
    <property type="match status" value="1"/>
</dbReference>
<sequence>MSQEQPKAPEELEGAEQAEAEQNPESDAEAVAESPEARIEQLQAELEEARSERLRAMAELENVRKRARRDVENAQKFSVEKLAGELLEVKDSLEMGLQAVGGENPSLDQLREGKEMTLRQLAGVMERAGIAEINPEGERFNPEFHEAMTLQESSDHDPDTVMFVIQKGYLLKGRLLRPARVVVARAPDGGADDADSGDDA</sequence>
<dbReference type="PRINTS" id="PR00773">
    <property type="entry name" value="GRPEPROTEIN"/>
</dbReference>
<evidence type="ECO:0000256" key="2">
    <source>
        <dbReference type="ARBA" id="ARBA00023186"/>
    </source>
</evidence>